<sequence>MKYCSAVVAGSAAVAAASAVWAAVSAASVANSAALKITTDLQHAARDIHLRLVEKGIDDPDLRETVFPGHSGAHLYLNGWVMYHDMMVRTGVESWSRLEDNLTRLFATEAGQDYCQQALERFQHPKHDEHSQRFAQVLQEAAAAGASGRRQDRHSAQPGARVAESVVSQKPSVNTETFLST</sequence>
<keyword evidence="4" id="KW-1185">Reference proteome</keyword>
<evidence type="ECO:0000256" key="2">
    <source>
        <dbReference type="SAM" id="SignalP"/>
    </source>
</evidence>
<gene>
    <name evidence="3" type="ORF">GCM10022223_37880</name>
</gene>
<evidence type="ECO:0000313" key="4">
    <source>
        <dbReference type="Proteomes" id="UP001501074"/>
    </source>
</evidence>
<organism evidence="3 4">
    <name type="scientific">Kineosporia mesophila</name>
    <dbReference type="NCBI Taxonomy" id="566012"/>
    <lineage>
        <taxon>Bacteria</taxon>
        <taxon>Bacillati</taxon>
        <taxon>Actinomycetota</taxon>
        <taxon>Actinomycetes</taxon>
        <taxon>Kineosporiales</taxon>
        <taxon>Kineosporiaceae</taxon>
        <taxon>Kineosporia</taxon>
    </lineage>
</organism>
<dbReference type="Pfam" id="PF19560">
    <property type="entry name" value="DUF6082"/>
    <property type="match status" value="1"/>
</dbReference>
<comment type="caution">
    <text evidence="3">The sequence shown here is derived from an EMBL/GenBank/DDBJ whole genome shotgun (WGS) entry which is preliminary data.</text>
</comment>
<dbReference type="InterPro" id="IPR045728">
    <property type="entry name" value="DUF6082"/>
</dbReference>
<keyword evidence="2" id="KW-0732">Signal</keyword>
<feature type="chain" id="PRO_5045477542" evidence="2">
    <location>
        <begin position="23"/>
        <end position="181"/>
    </location>
</feature>
<accession>A0ABP6ZV92</accession>
<name>A0ABP6ZV92_9ACTN</name>
<dbReference type="EMBL" id="BAAAZO010000006">
    <property type="protein sequence ID" value="GAA3617653.1"/>
    <property type="molecule type" value="Genomic_DNA"/>
</dbReference>
<dbReference type="Proteomes" id="UP001501074">
    <property type="component" value="Unassembled WGS sequence"/>
</dbReference>
<feature type="region of interest" description="Disordered" evidence="1">
    <location>
        <begin position="145"/>
        <end position="168"/>
    </location>
</feature>
<reference evidence="4" key="1">
    <citation type="journal article" date="2019" name="Int. J. Syst. Evol. Microbiol.">
        <title>The Global Catalogue of Microorganisms (GCM) 10K type strain sequencing project: providing services to taxonomists for standard genome sequencing and annotation.</title>
        <authorList>
            <consortium name="The Broad Institute Genomics Platform"/>
            <consortium name="The Broad Institute Genome Sequencing Center for Infectious Disease"/>
            <person name="Wu L."/>
            <person name="Ma J."/>
        </authorList>
    </citation>
    <scope>NUCLEOTIDE SEQUENCE [LARGE SCALE GENOMIC DNA]</scope>
    <source>
        <strain evidence="4">JCM 16902</strain>
    </source>
</reference>
<feature type="signal peptide" evidence="2">
    <location>
        <begin position="1"/>
        <end position="22"/>
    </location>
</feature>
<evidence type="ECO:0000313" key="3">
    <source>
        <dbReference type="EMBL" id="GAA3617653.1"/>
    </source>
</evidence>
<proteinExistence type="predicted"/>
<dbReference type="RefSeq" id="WP_231482382.1">
    <property type="nucleotide sequence ID" value="NZ_BAAAZO010000006.1"/>
</dbReference>
<protein>
    <submittedName>
        <fullName evidence="3">Uncharacterized protein</fullName>
    </submittedName>
</protein>
<evidence type="ECO:0000256" key="1">
    <source>
        <dbReference type="SAM" id="MobiDB-lite"/>
    </source>
</evidence>